<sequence>MKKIFLTLLALTLVSCNIDRSPYNSKESDEILTDPAGLQTITLGNYALLKGDADGGGFFNNLYRIGEYGGDNIDISGTTTDQFFYYYNYRSIKNNGRSNTVWNAGYKAIIGCNRVISKISEGKDAPTNQLIGENYFLRAYVYFSLVNVFGKPYNQGAGNPGVPLKTSDDVNDLPPRATVGQIYDQIINDLKKAEQLMTIDKNNIYASKESAQALLSRVYLYMENNDKAIEYAEKVINSGKYQLLSNAELPSYATKTPETNKETIFAFKYNRDGDYNNGWYTIGSMYANIQNVGWGEMYASSSYLDLINQNPQDARLKFISPKYSSPSTPVAYWVQQGTNSTGGITYNYIFQKTFQQGGNTYFTMNNVNYQVLSEVSPSKTNYYFINSNNAKVYINLDNDLDKRNGYPKFYILKCSLQEGIPQLWSPVILRLAEMYLNRAEAYAKQGNSAAALADVNIIRTRAGIPTYSSVPTGQTILDVVLQERRIEMAFEAHRKYDVFRNKLTLDRNYPGTHLNGNNPFYTVPYTSNRIIEYIPEQQIQIQPNLIQNPD</sequence>
<dbReference type="InterPro" id="IPR033985">
    <property type="entry name" value="SusD-like_N"/>
</dbReference>
<dbReference type="AlphaFoldDB" id="A0A316X781"/>
<accession>A0A316X781</accession>
<dbReference type="GO" id="GO:0009279">
    <property type="term" value="C:cell outer membrane"/>
    <property type="evidence" value="ECO:0007669"/>
    <property type="project" value="UniProtKB-SubCell"/>
</dbReference>
<dbReference type="Gene3D" id="1.25.40.390">
    <property type="match status" value="2"/>
</dbReference>
<dbReference type="InterPro" id="IPR012944">
    <property type="entry name" value="SusD_RagB_dom"/>
</dbReference>
<dbReference type="PROSITE" id="PS51257">
    <property type="entry name" value="PROKAR_LIPOPROTEIN"/>
    <property type="match status" value="1"/>
</dbReference>
<keyword evidence="4" id="KW-0472">Membrane</keyword>
<evidence type="ECO:0000256" key="4">
    <source>
        <dbReference type="ARBA" id="ARBA00023136"/>
    </source>
</evidence>
<comment type="caution">
    <text evidence="8">The sequence shown here is derived from an EMBL/GenBank/DDBJ whole genome shotgun (WGS) entry which is preliminary data.</text>
</comment>
<dbReference type="RefSeq" id="WP_109712737.1">
    <property type="nucleotide sequence ID" value="NZ_PPED02000003.1"/>
</dbReference>
<dbReference type="OrthoDB" id="621570at2"/>
<feature type="domain" description="RagB/SusD" evidence="6">
    <location>
        <begin position="261"/>
        <end position="549"/>
    </location>
</feature>
<dbReference type="SUPFAM" id="SSF48452">
    <property type="entry name" value="TPR-like"/>
    <property type="match status" value="1"/>
</dbReference>
<keyword evidence="3" id="KW-0732">Signal</keyword>
<reference evidence="8 9" key="1">
    <citation type="submission" date="2018-04" db="EMBL/GenBank/DDBJ databases">
        <title>Draft Genome Sequence of Phosphate-Solubilizing Chryseobacterium sp. ISE14 that is a Biocontrol and Plant Growth-Promoting Rhizobacterium Isolated from Cucumber.</title>
        <authorList>
            <person name="Jeong J.-J."/>
            <person name="Sang M.K."/>
            <person name="Choi I.-G."/>
            <person name="Kim K.D."/>
        </authorList>
    </citation>
    <scope>NUCLEOTIDE SEQUENCE [LARGE SCALE GENOMIC DNA]</scope>
    <source>
        <strain evidence="8 9">ISE14</strain>
    </source>
</reference>
<keyword evidence="5" id="KW-0998">Cell outer membrane</keyword>
<dbReference type="Proteomes" id="UP000236594">
    <property type="component" value="Unassembled WGS sequence"/>
</dbReference>
<dbReference type="InterPro" id="IPR011990">
    <property type="entry name" value="TPR-like_helical_dom_sf"/>
</dbReference>
<evidence type="ECO:0000313" key="8">
    <source>
        <dbReference type="EMBL" id="PWN69089.1"/>
    </source>
</evidence>
<protein>
    <submittedName>
        <fullName evidence="8">RagB/SusD family nutrient uptake outer membrane protein</fullName>
    </submittedName>
</protein>
<feature type="domain" description="SusD-like N-terminal" evidence="7">
    <location>
        <begin position="93"/>
        <end position="220"/>
    </location>
</feature>
<comment type="subcellular location">
    <subcellularLocation>
        <location evidence="1">Cell outer membrane</location>
    </subcellularLocation>
</comment>
<dbReference type="Pfam" id="PF07980">
    <property type="entry name" value="SusD_RagB"/>
    <property type="match status" value="1"/>
</dbReference>
<evidence type="ECO:0000259" key="6">
    <source>
        <dbReference type="Pfam" id="PF07980"/>
    </source>
</evidence>
<evidence type="ECO:0000313" key="9">
    <source>
        <dbReference type="Proteomes" id="UP000236594"/>
    </source>
</evidence>
<organism evidence="8 9">
    <name type="scientific">Chryseobacterium phosphatilyticum</name>
    <dbReference type="NCBI Taxonomy" id="475075"/>
    <lineage>
        <taxon>Bacteria</taxon>
        <taxon>Pseudomonadati</taxon>
        <taxon>Bacteroidota</taxon>
        <taxon>Flavobacteriia</taxon>
        <taxon>Flavobacteriales</taxon>
        <taxon>Weeksellaceae</taxon>
        <taxon>Chryseobacterium group</taxon>
        <taxon>Chryseobacterium</taxon>
    </lineage>
</organism>
<evidence type="ECO:0000256" key="1">
    <source>
        <dbReference type="ARBA" id="ARBA00004442"/>
    </source>
</evidence>
<dbReference type="EMBL" id="PPED02000003">
    <property type="protein sequence ID" value="PWN69089.1"/>
    <property type="molecule type" value="Genomic_DNA"/>
</dbReference>
<comment type="similarity">
    <text evidence="2">Belongs to the SusD family.</text>
</comment>
<evidence type="ECO:0000256" key="2">
    <source>
        <dbReference type="ARBA" id="ARBA00006275"/>
    </source>
</evidence>
<keyword evidence="9" id="KW-1185">Reference proteome</keyword>
<evidence type="ECO:0000259" key="7">
    <source>
        <dbReference type="Pfam" id="PF14322"/>
    </source>
</evidence>
<gene>
    <name evidence="8" type="ORF">C1631_013560</name>
</gene>
<name>A0A316X781_9FLAO</name>
<proteinExistence type="inferred from homology"/>
<evidence type="ECO:0000256" key="5">
    <source>
        <dbReference type="ARBA" id="ARBA00023237"/>
    </source>
</evidence>
<dbReference type="CDD" id="cd08977">
    <property type="entry name" value="SusD"/>
    <property type="match status" value="1"/>
</dbReference>
<evidence type="ECO:0000256" key="3">
    <source>
        <dbReference type="ARBA" id="ARBA00022729"/>
    </source>
</evidence>
<dbReference type="Pfam" id="PF14322">
    <property type="entry name" value="SusD-like_3"/>
    <property type="match status" value="1"/>
</dbReference>